<dbReference type="InterPro" id="IPR001296">
    <property type="entry name" value="Glyco_trans_1"/>
</dbReference>
<dbReference type="EMBL" id="JACXIY010000016">
    <property type="protein sequence ID" value="MBD2869872.1"/>
    <property type="molecule type" value="Genomic_DNA"/>
</dbReference>
<dbReference type="Pfam" id="PF06925">
    <property type="entry name" value="MGDG_synth"/>
    <property type="match status" value="1"/>
</dbReference>
<sequence>MKPCQKNKILILSGALGEGHAQAAKALYEASGLYAPDAEAEVIDFMKWTHPYLAGFGAFCYLTWIKSFPSMYGYLFQKTRADNPYSLFLKRMQLFNLEKLRKLLQQVNPTVVVHTFPSSAAAMSLLKAHGLSDLPSVTVITDHTDHSYWIHEHTDHYLVSSEHVRQLLLRRSVPDRQITVTGIPVRDAFSRSHGRNELRDKYGIGRSEFVVLVMGGGLGMIDGDLADWLRSRELPADMRFLVICGRNGRLEQKLREKLAGGQANVTVAGFVEHIDELMALSDLVLTKPGGLTTSEALAMELPMLLLRPLPGQEQDNAAYLVRQGVALEAGESDSLRARLMTLYHNDQLLASMKERARQCAKKQSARSALMKIREVEHKPVHRMAEVPLHA</sequence>
<feature type="domain" description="Diacylglycerol glucosyltransferase N-terminal" evidence="5">
    <location>
        <begin position="20"/>
        <end position="185"/>
    </location>
</feature>
<keyword evidence="7" id="KW-1185">Reference proteome</keyword>
<gene>
    <name evidence="6" type="ORF">IDH41_14875</name>
</gene>
<dbReference type="SUPFAM" id="SSF53756">
    <property type="entry name" value="UDP-Glycosyltransferase/glycogen phosphorylase"/>
    <property type="match status" value="1"/>
</dbReference>
<keyword evidence="2" id="KW-0328">Glycosyltransferase</keyword>
<evidence type="ECO:0000256" key="3">
    <source>
        <dbReference type="ARBA" id="ARBA00022679"/>
    </source>
</evidence>
<dbReference type="Proteomes" id="UP000632125">
    <property type="component" value="Unassembled WGS sequence"/>
</dbReference>
<dbReference type="Gene3D" id="3.40.50.2000">
    <property type="entry name" value="Glycogen Phosphorylase B"/>
    <property type="match status" value="1"/>
</dbReference>
<reference evidence="6" key="1">
    <citation type="submission" date="2020-09" db="EMBL/GenBank/DDBJ databases">
        <title>A novel bacterium of genus Paenibacillus, isolated from South China Sea.</title>
        <authorList>
            <person name="Huang H."/>
            <person name="Mo K."/>
            <person name="Hu Y."/>
        </authorList>
    </citation>
    <scope>NUCLEOTIDE SEQUENCE</scope>
    <source>
        <strain evidence="6">IB182493</strain>
    </source>
</reference>
<feature type="domain" description="Glycosyl transferase family 1" evidence="4">
    <location>
        <begin position="240"/>
        <end position="358"/>
    </location>
</feature>
<keyword evidence="3" id="KW-0808">Transferase</keyword>
<dbReference type="GO" id="GO:0016020">
    <property type="term" value="C:membrane"/>
    <property type="evidence" value="ECO:0007669"/>
    <property type="project" value="GOC"/>
</dbReference>
<dbReference type="Pfam" id="PF00534">
    <property type="entry name" value="Glycos_transf_1"/>
    <property type="match status" value="1"/>
</dbReference>
<name>A0A927CN31_9BACL</name>
<dbReference type="PANTHER" id="PTHR43025">
    <property type="entry name" value="MONOGALACTOSYLDIACYLGLYCEROL SYNTHASE"/>
    <property type="match status" value="1"/>
</dbReference>
<dbReference type="AlphaFoldDB" id="A0A927CN31"/>
<comment type="similarity">
    <text evidence="1">Belongs to the glycosyltransferase 28 family.</text>
</comment>
<dbReference type="InterPro" id="IPR009695">
    <property type="entry name" value="Diacylglyc_glucosyltr_N"/>
</dbReference>
<evidence type="ECO:0000313" key="7">
    <source>
        <dbReference type="Proteomes" id="UP000632125"/>
    </source>
</evidence>
<accession>A0A927CN31</accession>
<dbReference type="RefSeq" id="WP_190862313.1">
    <property type="nucleotide sequence ID" value="NZ_JACXIY010000016.1"/>
</dbReference>
<dbReference type="PANTHER" id="PTHR43025:SF3">
    <property type="entry name" value="MONOGALACTOSYLDIACYLGLYCEROL SYNTHASE 1, CHLOROPLASTIC"/>
    <property type="match status" value="1"/>
</dbReference>
<proteinExistence type="inferred from homology"/>
<evidence type="ECO:0000259" key="5">
    <source>
        <dbReference type="Pfam" id="PF06925"/>
    </source>
</evidence>
<organism evidence="6 7">
    <name type="scientific">Paenibacillus arenilitoris</name>
    <dbReference type="NCBI Taxonomy" id="2772299"/>
    <lineage>
        <taxon>Bacteria</taxon>
        <taxon>Bacillati</taxon>
        <taxon>Bacillota</taxon>
        <taxon>Bacilli</taxon>
        <taxon>Bacillales</taxon>
        <taxon>Paenibacillaceae</taxon>
        <taxon>Paenibacillus</taxon>
    </lineage>
</organism>
<evidence type="ECO:0000256" key="1">
    <source>
        <dbReference type="ARBA" id="ARBA00006962"/>
    </source>
</evidence>
<evidence type="ECO:0000259" key="4">
    <source>
        <dbReference type="Pfam" id="PF00534"/>
    </source>
</evidence>
<dbReference type="InterPro" id="IPR050519">
    <property type="entry name" value="Glycosyltransf_28_UgtP"/>
</dbReference>
<comment type="caution">
    <text evidence="6">The sequence shown here is derived from an EMBL/GenBank/DDBJ whole genome shotgun (WGS) entry which is preliminary data.</text>
</comment>
<dbReference type="GO" id="GO:0016758">
    <property type="term" value="F:hexosyltransferase activity"/>
    <property type="evidence" value="ECO:0007669"/>
    <property type="project" value="InterPro"/>
</dbReference>
<protein>
    <submittedName>
        <fullName evidence="6">Glycosyltransferase</fullName>
    </submittedName>
</protein>
<dbReference type="GO" id="GO:0009247">
    <property type="term" value="P:glycolipid biosynthetic process"/>
    <property type="evidence" value="ECO:0007669"/>
    <property type="project" value="InterPro"/>
</dbReference>
<evidence type="ECO:0000313" key="6">
    <source>
        <dbReference type="EMBL" id="MBD2869872.1"/>
    </source>
</evidence>
<evidence type="ECO:0000256" key="2">
    <source>
        <dbReference type="ARBA" id="ARBA00022676"/>
    </source>
</evidence>